<dbReference type="InterPro" id="IPR045851">
    <property type="entry name" value="AMP-bd_C_sf"/>
</dbReference>
<dbReference type="AlphaFoldDB" id="A0A0B8R4K3"/>
<name>A0A0B8R4K3_LACLL</name>
<evidence type="ECO:0000313" key="7">
    <source>
        <dbReference type="Proteomes" id="UP000053612"/>
    </source>
</evidence>
<reference evidence="5" key="3">
    <citation type="journal article" date="2017" name="Genome Announc.">
        <title>Draft Genome Sequences of 24 Lactococcus lactis Strains.</title>
        <authorList>
            <person name="Backus L."/>
            <person name="Wels M."/>
            <person name="Boekhorst J."/>
            <person name="Dijkstra A.R."/>
            <person name="Beerthuyzen M."/>
            <person name="Kelly W.J."/>
            <person name="Siezen R.J."/>
            <person name="van Hijum S.A."/>
            <person name="Bachmann H."/>
        </authorList>
    </citation>
    <scope>NUCLEOTIDE SEQUENCE</scope>
    <source>
        <strain evidence="5">LMG9447</strain>
    </source>
</reference>
<dbReference type="PANTHER" id="PTHR43201">
    <property type="entry name" value="ACYL-COA SYNTHETASE"/>
    <property type="match status" value="1"/>
</dbReference>
<dbReference type="Gene3D" id="3.40.50.12780">
    <property type="entry name" value="N-terminal domain of ligase-like"/>
    <property type="match status" value="1"/>
</dbReference>
<dbReference type="Proteomes" id="UP000031847">
    <property type="component" value="Unassembled WGS sequence"/>
</dbReference>
<evidence type="ECO:0000313" key="5">
    <source>
        <dbReference type="EMBL" id="KSU17797.1"/>
    </source>
</evidence>
<dbReference type="Gene3D" id="3.30.300.30">
    <property type="match status" value="1"/>
</dbReference>
<evidence type="ECO:0000259" key="3">
    <source>
        <dbReference type="Pfam" id="PF00501"/>
    </source>
</evidence>
<dbReference type="EMBL" id="BBSI01000035">
    <property type="protein sequence ID" value="GAM81164.1"/>
    <property type="molecule type" value="Genomic_DNA"/>
</dbReference>
<sequence length="413" mass="47267">MEKNKFNFSKLAALFTDYPALKIDEISYSYQQINDLIQRKLTDYSHSSKTVITLINDSPLNFIIDFLAIIESGNYPLVVDKSFKKKSFEFGLIPEDTLFLASTSGTTGPPKIYYRNWESWKMGFEVCDDLFHLSNSQALATTSPLTTSLGLHTLMCALYLGKTFLAITNPSQFINITENYALFTVPTYLLNNLNELFALTSPEIIFLGGGTLSPEAINKVRKKLPQTQMIEFYGSSETSFISWQAVNDGKKTSSVGKLFPHVELTLGPKYRLTVKSPYLFSGYLNQPYPQSWTTDDLGTLKNNHLYLFGRRSDIIEHGANKIFPEEIERMAKDLCEDCIAFGVFDERYSQKIALLLLNPIEKEKLIKILAQRLPKYKLPQIYLETPTLNFTKNQKISRKELEKEYFRGVYHEL</sequence>
<accession>A0A0B8R4K3</accession>
<dbReference type="RefSeq" id="WP_025016987.1">
    <property type="nucleotide sequence ID" value="NZ_BAABQR010000007.1"/>
</dbReference>
<dbReference type="GO" id="GO:0006631">
    <property type="term" value="P:fatty acid metabolic process"/>
    <property type="evidence" value="ECO:0007669"/>
    <property type="project" value="TreeGrafter"/>
</dbReference>
<comment type="caution">
    <text evidence="4">The sequence shown here is derived from an EMBL/GenBank/DDBJ whole genome shotgun (WGS) entry which is preliminary data.</text>
</comment>
<dbReference type="EMBL" id="LKLS01000124">
    <property type="protein sequence ID" value="KSU17797.1"/>
    <property type="molecule type" value="Genomic_DNA"/>
</dbReference>
<gene>
    <name evidence="4" type="ORF">JCM5805K_2283</name>
    <name evidence="5" type="ORF">LMG9449_1602</name>
</gene>
<evidence type="ECO:0000313" key="6">
    <source>
        <dbReference type="Proteomes" id="UP000031847"/>
    </source>
</evidence>
<dbReference type="GO" id="GO:0031956">
    <property type="term" value="F:medium-chain fatty acid-CoA ligase activity"/>
    <property type="evidence" value="ECO:0007669"/>
    <property type="project" value="TreeGrafter"/>
</dbReference>
<dbReference type="PANTHER" id="PTHR43201:SF5">
    <property type="entry name" value="MEDIUM-CHAIN ACYL-COA LIGASE ACSF2, MITOCHONDRIAL"/>
    <property type="match status" value="1"/>
</dbReference>
<dbReference type="InterPro" id="IPR000873">
    <property type="entry name" value="AMP-dep_synth/lig_dom"/>
</dbReference>
<dbReference type="Proteomes" id="UP000053612">
    <property type="component" value="Unassembled WGS sequence"/>
</dbReference>
<dbReference type="Pfam" id="PF00501">
    <property type="entry name" value="AMP-binding"/>
    <property type="match status" value="1"/>
</dbReference>
<evidence type="ECO:0000256" key="2">
    <source>
        <dbReference type="ARBA" id="ARBA00022598"/>
    </source>
</evidence>
<dbReference type="SUPFAM" id="SSF56801">
    <property type="entry name" value="Acetyl-CoA synthetase-like"/>
    <property type="match status" value="1"/>
</dbReference>
<dbReference type="PATRIC" id="fig|1360.100.peg.2071"/>
<proteinExistence type="inferred from homology"/>
<reference evidence="7" key="2">
    <citation type="submission" date="2015-10" db="EMBL/GenBank/DDBJ databases">
        <title>Draft Genome Sequences of 11 Lactococcus lactis subspecies cremoris strains.</title>
        <authorList>
            <person name="Wels M."/>
            <person name="Backus L."/>
            <person name="Boekhorst J."/>
            <person name="Dijkstra A."/>
            <person name="Beerthuizen M."/>
            <person name="Kelly W."/>
            <person name="Siezen R."/>
            <person name="Bachmann H."/>
            <person name="Van Hijum S."/>
        </authorList>
    </citation>
    <scope>NUCLEOTIDE SEQUENCE [LARGE SCALE GENOMIC DNA]</scope>
    <source>
        <strain evidence="7">LMG9449</strain>
    </source>
</reference>
<evidence type="ECO:0000256" key="1">
    <source>
        <dbReference type="ARBA" id="ARBA00006432"/>
    </source>
</evidence>
<protein>
    <submittedName>
        <fullName evidence="4">Acyl-CoA synthetases (AMP-forming)/AMP-acid ligases II</fullName>
    </submittedName>
    <submittedName>
        <fullName evidence="5">Long-chain-fatty-acid--CoA ligase</fullName>
    </submittedName>
</protein>
<organism evidence="4 6">
    <name type="scientific">Lactococcus lactis subsp. lactis</name>
    <name type="common">Streptococcus lactis</name>
    <dbReference type="NCBI Taxonomy" id="1360"/>
    <lineage>
        <taxon>Bacteria</taxon>
        <taxon>Bacillati</taxon>
        <taxon>Bacillota</taxon>
        <taxon>Bacilli</taxon>
        <taxon>Lactobacillales</taxon>
        <taxon>Streptococcaceae</taxon>
        <taxon>Lactococcus</taxon>
    </lineage>
</organism>
<feature type="domain" description="AMP-dependent synthetase/ligase" evidence="3">
    <location>
        <begin position="94"/>
        <end position="266"/>
    </location>
</feature>
<comment type="similarity">
    <text evidence="1">Belongs to the ATP-dependent AMP-binding enzyme family.</text>
</comment>
<evidence type="ECO:0000313" key="4">
    <source>
        <dbReference type="EMBL" id="GAM81164.1"/>
    </source>
</evidence>
<reference evidence="4 6" key="1">
    <citation type="submission" date="2015-01" db="EMBL/GenBank/DDBJ databases">
        <title>Lactococcus lactis subsp.lactis JCM 5805 whole genome shotgun sequence.</title>
        <authorList>
            <person name="Fujii T."/>
            <person name="Tomita Y."/>
            <person name="Ikushima S."/>
            <person name="Fujiwara D."/>
        </authorList>
    </citation>
    <scope>NUCLEOTIDE SEQUENCE [LARGE SCALE GENOMIC DNA]</scope>
    <source>
        <strain evidence="4 6">JCM 5805</strain>
    </source>
</reference>
<keyword evidence="2 4" id="KW-0436">Ligase</keyword>
<dbReference type="InterPro" id="IPR042099">
    <property type="entry name" value="ANL_N_sf"/>
</dbReference>